<feature type="compositionally biased region" description="Basic residues" evidence="2">
    <location>
        <begin position="383"/>
        <end position="393"/>
    </location>
</feature>
<dbReference type="EMBL" id="JBFXLR010000035">
    <property type="protein sequence ID" value="KAL2845772.1"/>
    <property type="molecule type" value="Genomic_DNA"/>
</dbReference>
<dbReference type="Proteomes" id="UP001610444">
    <property type="component" value="Unassembled WGS sequence"/>
</dbReference>
<feature type="region of interest" description="Disordered" evidence="2">
    <location>
        <begin position="383"/>
        <end position="439"/>
    </location>
</feature>
<dbReference type="InterPro" id="IPR011990">
    <property type="entry name" value="TPR-like_helical_dom_sf"/>
</dbReference>
<dbReference type="SUPFAM" id="SSF49764">
    <property type="entry name" value="HSP20-like chaperones"/>
    <property type="match status" value="1"/>
</dbReference>
<dbReference type="RefSeq" id="XP_070896795.1">
    <property type="nucleotide sequence ID" value="XM_071036287.1"/>
</dbReference>
<dbReference type="InterPro" id="IPR007052">
    <property type="entry name" value="CS_dom"/>
</dbReference>
<dbReference type="SUPFAM" id="SSF48452">
    <property type="entry name" value="TPR-like"/>
    <property type="match status" value="1"/>
</dbReference>
<dbReference type="CDD" id="cd06466">
    <property type="entry name" value="p23_CS_SGT1_like"/>
    <property type="match status" value="1"/>
</dbReference>
<dbReference type="Gene3D" id="1.25.40.10">
    <property type="entry name" value="Tetratricopeptide repeat domain"/>
    <property type="match status" value="1"/>
</dbReference>
<name>A0ABR4K3F8_9EURO</name>
<proteinExistence type="inferred from homology"/>
<reference evidence="5 6" key="1">
    <citation type="submission" date="2024-07" db="EMBL/GenBank/DDBJ databases">
        <title>Section-level genome sequencing and comparative genomics of Aspergillus sections Usti and Cavernicolus.</title>
        <authorList>
            <consortium name="Lawrence Berkeley National Laboratory"/>
            <person name="Nybo J.L."/>
            <person name="Vesth T.C."/>
            <person name="Theobald S."/>
            <person name="Frisvad J.C."/>
            <person name="Larsen T.O."/>
            <person name="Kjaerboelling I."/>
            <person name="Rothschild-Mancinelli K."/>
            <person name="Lyhne E.K."/>
            <person name="Kogle M.E."/>
            <person name="Barry K."/>
            <person name="Clum A."/>
            <person name="Na H."/>
            <person name="Ledsgaard L."/>
            <person name="Lin J."/>
            <person name="Lipzen A."/>
            <person name="Kuo A."/>
            <person name="Riley R."/>
            <person name="Mondo S."/>
            <person name="LaButti K."/>
            <person name="Haridas S."/>
            <person name="Pangalinan J."/>
            <person name="Salamov A.A."/>
            <person name="Simmons B.A."/>
            <person name="Magnuson J.K."/>
            <person name="Chen J."/>
            <person name="Drula E."/>
            <person name="Henrissat B."/>
            <person name="Wiebenga A."/>
            <person name="Lubbers R.J."/>
            <person name="Gomes A.C."/>
            <person name="Macurrencykelacurrency M.R."/>
            <person name="Stajich J."/>
            <person name="Grigoriev I.V."/>
            <person name="Mortensen U.H."/>
            <person name="De vries R.P."/>
            <person name="Baker S.E."/>
            <person name="Andersen M.R."/>
        </authorList>
    </citation>
    <scope>NUCLEOTIDE SEQUENCE [LARGE SCALE GENOMIC DNA]</scope>
    <source>
        <strain evidence="5 6">CBS 756.74</strain>
    </source>
</reference>
<gene>
    <name evidence="5" type="ORF">BJX68DRAFT_129859</name>
</gene>
<dbReference type="Pfam" id="PF05002">
    <property type="entry name" value="SGS"/>
    <property type="match status" value="1"/>
</dbReference>
<feature type="domain" description="CS" evidence="4">
    <location>
        <begin position="240"/>
        <end position="331"/>
    </location>
</feature>
<evidence type="ECO:0008006" key="7">
    <source>
        <dbReference type="Google" id="ProtNLM"/>
    </source>
</evidence>
<dbReference type="InterPro" id="IPR044563">
    <property type="entry name" value="Sgt1-like"/>
</dbReference>
<comment type="similarity">
    <text evidence="1">Belongs to the SGT1 family.</text>
</comment>
<evidence type="ECO:0000256" key="2">
    <source>
        <dbReference type="SAM" id="MobiDB-lite"/>
    </source>
</evidence>
<protein>
    <recommendedName>
        <fullName evidence="7">SGT1 and CS domain protein</fullName>
    </recommendedName>
</protein>
<evidence type="ECO:0000256" key="1">
    <source>
        <dbReference type="ARBA" id="ARBA00008509"/>
    </source>
</evidence>
<dbReference type="Pfam" id="PF04969">
    <property type="entry name" value="CS"/>
    <property type="match status" value="1"/>
</dbReference>
<evidence type="ECO:0000313" key="6">
    <source>
        <dbReference type="Proteomes" id="UP001610444"/>
    </source>
</evidence>
<keyword evidence="6" id="KW-1185">Reference proteome</keyword>
<dbReference type="InterPro" id="IPR008978">
    <property type="entry name" value="HSP20-like_chaperone"/>
</dbReference>
<comment type="caution">
    <text evidence="5">The sequence shown here is derived from an EMBL/GenBank/DDBJ whole genome shotgun (WGS) entry which is preliminary data.</text>
</comment>
<accession>A0ABR4K3F8</accession>
<evidence type="ECO:0000313" key="5">
    <source>
        <dbReference type="EMBL" id="KAL2845772.1"/>
    </source>
</evidence>
<organism evidence="5 6">
    <name type="scientific">Aspergillus pseudodeflectus</name>
    <dbReference type="NCBI Taxonomy" id="176178"/>
    <lineage>
        <taxon>Eukaryota</taxon>
        <taxon>Fungi</taxon>
        <taxon>Dikarya</taxon>
        <taxon>Ascomycota</taxon>
        <taxon>Pezizomycotina</taxon>
        <taxon>Eurotiomycetes</taxon>
        <taxon>Eurotiomycetidae</taxon>
        <taxon>Eurotiales</taxon>
        <taxon>Aspergillaceae</taxon>
        <taxon>Aspergillus</taxon>
        <taxon>Aspergillus subgen. Nidulantes</taxon>
    </lineage>
</organism>
<sequence>MNAASEGDAALAKSDFVTALQHYTRALVELPRAPIYYIKRSTAYNRLKPADGGPNYHASLSDAEIALTLARERAKRDLILSAQLRRAVALYQLGRYGDAGFLFGLLEEKVIKSAENENDAAADKVKDVMGGAKSSGPAKSLSMELPIWLVKIKGKLAGLEEGVEKAKVTIEEFPVGVKVPTEKELKKQLEALKAGKATGNEKGQGAAAAAAAGAGNKAEAIAEADKGDKAPPSAPAVQAPEKIRHEWYQSNDYVVVTLYAKGIAKDSVDAEIKSDSVSVQFPLPSGSGYDFTLDPLYAAIDESTSKITTFGTKIELVLKKKTPGQKWGSLESSSQSINTSTTTSTTTAPAPAPTAQSAPSYPTSSRHGAKDWDKLASSLTAKKPKTKKAKALSHSHDHGHDHGHDHDHDHKDEKAEAADDSDNEGSVDSDFGGDPVDGFFKKLYAGADDDTRRAMIKSFTESNGTSLSTNWGEVGKGKVQEYQSSSD</sequence>
<feature type="compositionally biased region" description="Acidic residues" evidence="2">
    <location>
        <begin position="418"/>
        <end position="427"/>
    </location>
</feature>
<feature type="region of interest" description="Disordered" evidence="2">
    <location>
        <begin position="322"/>
        <end position="371"/>
    </location>
</feature>
<evidence type="ECO:0000259" key="3">
    <source>
        <dbReference type="PROSITE" id="PS51048"/>
    </source>
</evidence>
<dbReference type="Gene3D" id="2.60.40.790">
    <property type="match status" value="1"/>
</dbReference>
<feature type="domain" description="SGS" evidence="3">
    <location>
        <begin position="360"/>
        <end position="487"/>
    </location>
</feature>
<dbReference type="PROSITE" id="PS51203">
    <property type="entry name" value="CS"/>
    <property type="match status" value="1"/>
</dbReference>
<dbReference type="PANTHER" id="PTHR45862">
    <property type="entry name" value="PROTEIN SGT1 HOMOLOG"/>
    <property type="match status" value="1"/>
</dbReference>
<dbReference type="PROSITE" id="PS51048">
    <property type="entry name" value="SGS"/>
    <property type="match status" value="1"/>
</dbReference>
<dbReference type="InterPro" id="IPR007699">
    <property type="entry name" value="SGS_dom"/>
</dbReference>
<dbReference type="GeneID" id="98151451"/>
<evidence type="ECO:0000259" key="4">
    <source>
        <dbReference type="PROSITE" id="PS51203"/>
    </source>
</evidence>
<feature type="compositionally biased region" description="Basic and acidic residues" evidence="2">
    <location>
        <begin position="394"/>
        <end position="417"/>
    </location>
</feature>
<feature type="compositionally biased region" description="Low complexity" evidence="2">
    <location>
        <begin position="332"/>
        <end position="365"/>
    </location>
</feature>